<dbReference type="EnsemblProtists" id="EOD10214">
    <property type="protein sequence ID" value="EOD10214"/>
    <property type="gene ID" value="EMIHUDRAFT_437906"/>
</dbReference>
<accession>A0A0D3IG29</accession>
<feature type="region of interest" description="Disordered" evidence="1">
    <location>
        <begin position="146"/>
        <end position="173"/>
    </location>
</feature>
<evidence type="ECO:0000313" key="3">
    <source>
        <dbReference type="Proteomes" id="UP000013827"/>
    </source>
</evidence>
<evidence type="ECO:0000313" key="2">
    <source>
        <dbReference type="EnsemblProtists" id="EOD10214"/>
    </source>
</evidence>
<reference evidence="3" key="1">
    <citation type="journal article" date="2013" name="Nature">
        <title>Pan genome of the phytoplankton Emiliania underpins its global distribution.</title>
        <authorList>
            <person name="Read B.A."/>
            <person name="Kegel J."/>
            <person name="Klute M.J."/>
            <person name="Kuo A."/>
            <person name="Lefebvre S.C."/>
            <person name="Maumus F."/>
            <person name="Mayer C."/>
            <person name="Miller J."/>
            <person name="Monier A."/>
            <person name="Salamov A."/>
            <person name="Young J."/>
            <person name="Aguilar M."/>
            <person name="Claverie J.M."/>
            <person name="Frickenhaus S."/>
            <person name="Gonzalez K."/>
            <person name="Herman E.K."/>
            <person name="Lin Y.C."/>
            <person name="Napier J."/>
            <person name="Ogata H."/>
            <person name="Sarno A.F."/>
            <person name="Shmutz J."/>
            <person name="Schroeder D."/>
            <person name="de Vargas C."/>
            <person name="Verret F."/>
            <person name="von Dassow P."/>
            <person name="Valentin K."/>
            <person name="Van de Peer Y."/>
            <person name="Wheeler G."/>
            <person name="Dacks J.B."/>
            <person name="Delwiche C.F."/>
            <person name="Dyhrman S.T."/>
            <person name="Glockner G."/>
            <person name="John U."/>
            <person name="Richards T."/>
            <person name="Worden A.Z."/>
            <person name="Zhang X."/>
            <person name="Grigoriev I.V."/>
            <person name="Allen A.E."/>
            <person name="Bidle K."/>
            <person name="Borodovsky M."/>
            <person name="Bowler C."/>
            <person name="Brownlee C."/>
            <person name="Cock J.M."/>
            <person name="Elias M."/>
            <person name="Gladyshev V.N."/>
            <person name="Groth M."/>
            <person name="Guda C."/>
            <person name="Hadaegh A."/>
            <person name="Iglesias-Rodriguez M.D."/>
            <person name="Jenkins J."/>
            <person name="Jones B.M."/>
            <person name="Lawson T."/>
            <person name="Leese F."/>
            <person name="Lindquist E."/>
            <person name="Lobanov A."/>
            <person name="Lomsadze A."/>
            <person name="Malik S.B."/>
            <person name="Marsh M.E."/>
            <person name="Mackinder L."/>
            <person name="Mock T."/>
            <person name="Mueller-Roeber B."/>
            <person name="Pagarete A."/>
            <person name="Parker M."/>
            <person name="Probert I."/>
            <person name="Quesneville H."/>
            <person name="Raines C."/>
            <person name="Rensing S.A."/>
            <person name="Riano-Pachon D.M."/>
            <person name="Richier S."/>
            <person name="Rokitta S."/>
            <person name="Shiraiwa Y."/>
            <person name="Soanes D.M."/>
            <person name="van der Giezen M."/>
            <person name="Wahlund T.M."/>
            <person name="Williams B."/>
            <person name="Wilson W."/>
            <person name="Wolfe G."/>
            <person name="Wurch L.L."/>
        </authorList>
    </citation>
    <scope>NUCLEOTIDE SEQUENCE</scope>
</reference>
<dbReference type="GeneID" id="17256328"/>
<evidence type="ECO:0000256" key="1">
    <source>
        <dbReference type="SAM" id="MobiDB-lite"/>
    </source>
</evidence>
<protein>
    <submittedName>
        <fullName evidence="2">Uncharacterized protein</fullName>
    </submittedName>
</protein>
<organism evidence="2 3">
    <name type="scientific">Emiliania huxleyi (strain CCMP1516)</name>
    <dbReference type="NCBI Taxonomy" id="280463"/>
    <lineage>
        <taxon>Eukaryota</taxon>
        <taxon>Haptista</taxon>
        <taxon>Haptophyta</taxon>
        <taxon>Prymnesiophyceae</taxon>
        <taxon>Isochrysidales</taxon>
        <taxon>Noelaerhabdaceae</taxon>
        <taxon>Emiliania</taxon>
    </lineage>
</organism>
<dbReference type="RefSeq" id="XP_005762643.1">
    <property type="nucleotide sequence ID" value="XM_005762586.1"/>
</dbReference>
<proteinExistence type="predicted"/>
<reference evidence="2" key="2">
    <citation type="submission" date="2024-10" db="UniProtKB">
        <authorList>
            <consortium name="EnsemblProtists"/>
        </authorList>
    </citation>
    <scope>IDENTIFICATION</scope>
</reference>
<dbReference type="HOGENOM" id="CLU_132342_0_0_1"/>
<name>A0A0D3IG29_EMIH1</name>
<keyword evidence="3" id="KW-1185">Reference proteome</keyword>
<dbReference type="Proteomes" id="UP000013827">
    <property type="component" value="Unassembled WGS sequence"/>
</dbReference>
<dbReference type="PaxDb" id="2903-EOD10214"/>
<dbReference type="AlphaFoldDB" id="A0A0D3IG29"/>
<dbReference type="KEGG" id="ehx:EMIHUDRAFT_437906"/>
<sequence>MHRANRDGTIAWRSSGQILTAARLATSTQRQNDDRVEVEAGREEEAAVRAGNWLARRGQPAATFCRRACLPKSESDSKCTEWAPPTVGRSPMGARTIQRAMKAQIAPPKPAVEARQCAWAGRATSRGERSRAAGLAPSAERCERPVARFGLDPPGGPAADCMAGRASGRQAGP</sequence>